<keyword evidence="1" id="KW-0732">Signal</keyword>
<name>A0A9X6LYT4_BACUH</name>
<organism evidence="3 4">
    <name type="scientific">Bacillus thuringiensis subsp. higo</name>
    <dbReference type="NCBI Taxonomy" id="132266"/>
    <lineage>
        <taxon>Bacteria</taxon>
        <taxon>Bacillati</taxon>
        <taxon>Bacillota</taxon>
        <taxon>Bacilli</taxon>
        <taxon>Bacillales</taxon>
        <taxon>Bacillaceae</taxon>
        <taxon>Bacillus</taxon>
        <taxon>Bacillus cereus group</taxon>
    </lineage>
</organism>
<dbReference type="InterPro" id="IPR013108">
    <property type="entry name" value="Amidohydro_3"/>
</dbReference>
<dbReference type="EMBL" id="MOOK01000031">
    <property type="protein sequence ID" value="OUB60925.1"/>
    <property type="molecule type" value="Genomic_DNA"/>
</dbReference>
<dbReference type="InterPro" id="IPR032466">
    <property type="entry name" value="Metal_Hydrolase"/>
</dbReference>
<dbReference type="CDD" id="cd01300">
    <property type="entry name" value="YtcJ_like"/>
    <property type="match status" value="1"/>
</dbReference>
<dbReference type="Pfam" id="PF07969">
    <property type="entry name" value="Amidohydro_3"/>
    <property type="match status" value="1"/>
</dbReference>
<dbReference type="Proteomes" id="UP000194816">
    <property type="component" value="Unassembled WGS sequence"/>
</dbReference>
<feature type="chain" id="PRO_5040972394" evidence="1">
    <location>
        <begin position="20"/>
        <end position="580"/>
    </location>
</feature>
<evidence type="ECO:0000259" key="2">
    <source>
        <dbReference type="Pfam" id="PF07969"/>
    </source>
</evidence>
<dbReference type="Gene3D" id="3.20.20.140">
    <property type="entry name" value="Metal-dependent hydrolases"/>
    <property type="match status" value="1"/>
</dbReference>
<dbReference type="SUPFAM" id="SSF51556">
    <property type="entry name" value="Metallo-dependent hydrolases"/>
    <property type="match status" value="1"/>
</dbReference>
<protein>
    <submittedName>
        <fullName evidence="3">Urease</fullName>
    </submittedName>
</protein>
<dbReference type="Gene3D" id="2.30.40.10">
    <property type="entry name" value="Urease, subunit C, domain 1"/>
    <property type="match status" value="1"/>
</dbReference>
<dbReference type="PANTHER" id="PTHR22642:SF2">
    <property type="entry name" value="PROTEIN LONG AFTER FAR-RED 3"/>
    <property type="match status" value="1"/>
</dbReference>
<proteinExistence type="predicted"/>
<dbReference type="RefSeq" id="WP_088114166.1">
    <property type="nucleotide sequence ID" value="NZ_MOOK01000031.1"/>
</dbReference>
<dbReference type="GO" id="GO:0016810">
    <property type="term" value="F:hydrolase activity, acting on carbon-nitrogen (but not peptide) bonds"/>
    <property type="evidence" value="ECO:0007669"/>
    <property type="project" value="InterPro"/>
</dbReference>
<dbReference type="Gene3D" id="3.10.310.70">
    <property type="match status" value="1"/>
</dbReference>
<comment type="caution">
    <text evidence="3">The sequence shown here is derived from an EMBL/GenBank/DDBJ whole genome shotgun (WGS) entry which is preliminary data.</text>
</comment>
<feature type="signal peptide" evidence="1">
    <location>
        <begin position="1"/>
        <end position="19"/>
    </location>
</feature>
<feature type="domain" description="Amidohydrolase 3" evidence="2">
    <location>
        <begin position="87"/>
        <end position="576"/>
    </location>
</feature>
<dbReference type="InterPro" id="IPR011059">
    <property type="entry name" value="Metal-dep_hydrolase_composite"/>
</dbReference>
<evidence type="ECO:0000313" key="3">
    <source>
        <dbReference type="EMBL" id="OUB60925.1"/>
    </source>
</evidence>
<dbReference type="PANTHER" id="PTHR22642">
    <property type="entry name" value="IMIDAZOLONEPROPIONASE"/>
    <property type="match status" value="1"/>
</dbReference>
<reference evidence="3 4" key="1">
    <citation type="submission" date="2016-10" db="EMBL/GenBank/DDBJ databases">
        <title>Comparative genomics of Bacillus thuringiensis reveals a path to pathogens against multiple invertebrate hosts.</title>
        <authorList>
            <person name="Zheng J."/>
            <person name="Gao Q."/>
            <person name="Liu H."/>
            <person name="Peng D."/>
            <person name="Ruan L."/>
            <person name="Sun M."/>
        </authorList>
    </citation>
    <scope>NUCLEOTIDE SEQUENCE [LARGE SCALE GENOMIC DNA]</scope>
    <source>
        <strain evidence="3">BGSC 4AU1</strain>
    </source>
</reference>
<accession>A0A9X6LYT4</accession>
<dbReference type="InterPro" id="IPR033932">
    <property type="entry name" value="YtcJ-like"/>
</dbReference>
<dbReference type="SUPFAM" id="SSF51338">
    <property type="entry name" value="Composite domain of metallo-dependent hydrolases"/>
    <property type="match status" value="1"/>
</dbReference>
<gene>
    <name evidence="3" type="ORF">BK716_02030</name>
</gene>
<dbReference type="PROSITE" id="PS51257">
    <property type="entry name" value="PROKAR_LIPOPROTEIN"/>
    <property type="match status" value="1"/>
</dbReference>
<dbReference type="AlphaFoldDB" id="A0A9X6LYT4"/>
<evidence type="ECO:0000313" key="4">
    <source>
        <dbReference type="Proteomes" id="UP000194816"/>
    </source>
</evidence>
<sequence length="580" mass="64735">MRRTIMIICLVLSMLWISACTSRVGEGEGGSAVLPNQLPKSVVFKNGTIYTSNEKQDIVEAVAVKEGKITFVGSNKDVEAFINEDTKVVDLQGRFILPGFVDNHNHIFEAKSPAAGNCSVSSDASLQKQRSYLKACKKGVKDGEWISGTGFSLEELLKDMDEKSEQQTPLQVLDELFPNNPVLIMERTSHSVWVNSKALELAGINKDTKDPQGGRIIRDSETGEPFGILYDTAGDIVMEKAWNSQPNLFEKNYEGLLDGLDEVAKNGITTVGDGRLYWKRGWLDVWNKVNDEKKLTTRVVLRPWVYPNLNETEQMEYFQKIKRDDLSSRMLINQVKMYSDGISINSTAKTLEKYKFEWFKGTPYGLNYIPEEKMKWWLTELNKIGYGALIHTIGDGGVRESLNAIEAAKKEGAKQPYTLTHVEMVEDSDIDRFAKLGISADFQVGHDFAEDPKQSWASTYFTNQQMKRIMPLGRIWKTGANVSLSSDWDVNELNPLVTISNALSIDEKGLSDVYAAIAAYTIKPAKALGLDNITGSIEVGKSADMILLNEDITKMSADQIPNAKVLVTVLQGEVVYHKAK</sequence>
<evidence type="ECO:0000256" key="1">
    <source>
        <dbReference type="SAM" id="SignalP"/>
    </source>
</evidence>